<evidence type="ECO:0000313" key="2">
    <source>
        <dbReference type="EMBL" id="RDZ29261.1"/>
    </source>
</evidence>
<gene>
    <name evidence="2" type="ORF">DX914_09290</name>
</gene>
<name>A0A371K5N3_9GAMM</name>
<dbReference type="PROSITE" id="PS51257">
    <property type="entry name" value="PROKAR_LIPOPROTEIN"/>
    <property type="match status" value="1"/>
</dbReference>
<dbReference type="OrthoDB" id="9914137at2"/>
<dbReference type="RefSeq" id="WP_115858698.1">
    <property type="nucleotide sequence ID" value="NZ_QTSU01000001.1"/>
</dbReference>
<accession>A0A371K5N3</accession>
<reference evidence="2 3" key="1">
    <citation type="submission" date="2018-08" db="EMBL/GenBank/DDBJ databases">
        <title>Lysobacter sp. zong2l5, whole genome shotgun sequence.</title>
        <authorList>
            <person name="Zhang X."/>
            <person name="Feng G."/>
            <person name="Zhu H."/>
        </authorList>
    </citation>
    <scope>NUCLEOTIDE SEQUENCE [LARGE SCALE GENOMIC DNA]</scope>
    <source>
        <strain evidence="3">zong2l5</strain>
    </source>
</reference>
<keyword evidence="3" id="KW-1185">Reference proteome</keyword>
<sequence>MQLRIIVAALAVCGSLTGCDVSGTVGVTRQEVDGPTGHSETTTVTGSITFTRKGGASSNRFAAFSGSSGVDVSDIAIDITGQRTAVLDGFGTGTLLVKQGGSVIGSTPFQYAVADSMAVVADPATVNAWLANFPTADGYDVELPDIGTVDTEQGTASLTVETLYGTTVVSTGSTSWTSSAGSGCTPPGGNDGNPIPEQPIELPGEGGVCNP</sequence>
<comment type="caution">
    <text evidence="2">The sequence shown here is derived from an EMBL/GenBank/DDBJ whole genome shotgun (WGS) entry which is preliminary data.</text>
</comment>
<feature type="compositionally biased region" description="Low complexity" evidence="1">
    <location>
        <begin position="175"/>
        <end position="185"/>
    </location>
</feature>
<organism evidence="2 3">
    <name type="scientific">Lysobacter silvisoli</name>
    <dbReference type="NCBI Taxonomy" id="2293254"/>
    <lineage>
        <taxon>Bacteria</taxon>
        <taxon>Pseudomonadati</taxon>
        <taxon>Pseudomonadota</taxon>
        <taxon>Gammaproteobacteria</taxon>
        <taxon>Lysobacterales</taxon>
        <taxon>Lysobacteraceae</taxon>
        <taxon>Lysobacter</taxon>
    </lineage>
</organism>
<proteinExistence type="predicted"/>
<evidence type="ECO:0000256" key="1">
    <source>
        <dbReference type="SAM" id="MobiDB-lite"/>
    </source>
</evidence>
<dbReference type="AlphaFoldDB" id="A0A371K5N3"/>
<evidence type="ECO:0000313" key="3">
    <source>
        <dbReference type="Proteomes" id="UP000264492"/>
    </source>
</evidence>
<feature type="region of interest" description="Disordered" evidence="1">
    <location>
        <begin position="175"/>
        <end position="211"/>
    </location>
</feature>
<dbReference type="EMBL" id="QTSU01000001">
    <property type="protein sequence ID" value="RDZ29261.1"/>
    <property type="molecule type" value="Genomic_DNA"/>
</dbReference>
<dbReference type="Proteomes" id="UP000264492">
    <property type="component" value="Unassembled WGS sequence"/>
</dbReference>
<protein>
    <submittedName>
        <fullName evidence="2">Uncharacterized protein</fullName>
    </submittedName>
</protein>